<dbReference type="SUPFAM" id="SSF53850">
    <property type="entry name" value="Periplasmic binding protein-like II"/>
    <property type="match status" value="1"/>
</dbReference>
<proteinExistence type="predicted"/>
<gene>
    <name evidence="4" type="ORF">HHA01_27770</name>
</gene>
<dbReference type="InterPro" id="IPR024370">
    <property type="entry name" value="PBP_domain"/>
</dbReference>
<protein>
    <submittedName>
        <fullName evidence="4">Phosphate-binding protein</fullName>
    </submittedName>
</protein>
<reference evidence="4 5" key="1">
    <citation type="submission" date="2019-06" db="EMBL/GenBank/DDBJ databases">
        <title>Whole genome shotgun sequence of Halomonas halmophila NBRC 15537.</title>
        <authorList>
            <person name="Hosoyama A."/>
            <person name="Uohara A."/>
            <person name="Ohji S."/>
            <person name="Ichikawa N."/>
        </authorList>
    </citation>
    <scope>NUCLEOTIDE SEQUENCE [LARGE SCALE GENOMIC DNA]</scope>
    <source>
        <strain evidence="4 5">NBRC 15537</strain>
    </source>
</reference>
<evidence type="ECO:0000256" key="2">
    <source>
        <dbReference type="SAM" id="SignalP"/>
    </source>
</evidence>
<dbReference type="Gene3D" id="3.40.190.10">
    <property type="entry name" value="Periplasmic binding protein-like II"/>
    <property type="match status" value="2"/>
</dbReference>
<comment type="caution">
    <text evidence="4">The sequence shown here is derived from an EMBL/GenBank/DDBJ whole genome shotgun (WGS) entry which is preliminary data.</text>
</comment>
<dbReference type="CDD" id="cd13653">
    <property type="entry name" value="PBP2_phosphate_like_1"/>
    <property type="match status" value="1"/>
</dbReference>
<evidence type="ECO:0000256" key="1">
    <source>
        <dbReference type="ARBA" id="ARBA00022729"/>
    </source>
</evidence>
<evidence type="ECO:0000313" key="5">
    <source>
        <dbReference type="Proteomes" id="UP000319812"/>
    </source>
</evidence>
<sequence>MPAATAVQGQVIRKRAIPVCLGMCLLLLSMIGALPVLAHDTEAGRAGAEEPVGTLGTVGSDTMAGLMLRWGEHLAREYPGMRLQLKASGSASAPPALTAGTTLLGPMSRPMTDDEKAAFERRHGYPVESLVVARDALVVVVHRHNPLTSLSLTELDAIFSETLRCGGESGLRRWSSLLDGTLQGLIAPHGRNAVSGTHEMFRREALCNGAFRPRVREHPGSAAVVSAVSADPRAIGYAGLNHLTPGVKTVALRDAQGVEHRPQPEAVRRGEYPFSRDLRLYVNRPPGESLPSVERAFIDLVLSPAGQAIAEELGFVALPREELNRQRRQLGLETLPAVQP</sequence>
<dbReference type="PANTHER" id="PTHR30570">
    <property type="entry name" value="PERIPLASMIC PHOSPHATE BINDING COMPONENT OF PHOSPHATE ABC TRANSPORTER"/>
    <property type="match status" value="1"/>
</dbReference>
<organism evidence="4 5">
    <name type="scientific">Halomonas halmophila</name>
    <dbReference type="NCBI Taxonomy" id="252"/>
    <lineage>
        <taxon>Bacteria</taxon>
        <taxon>Pseudomonadati</taxon>
        <taxon>Pseudomonadota</taxon>
        <taxon>Gammaproteobacteria</taxon>
        <taxon>Oceanospirillales</taxon>
        <taxon>Halomonadaceae</taxon>
        <taxon>Halomonas</taxon>
    </lineage>
</organism>
<name>A0A4Y4F843_9GAMM</name>
<dbReference type="Pfam" id="PF12849">
    <property type="entry name" value="PBP_like_2"/>
    <property type="match status" value="1"/>
</dbReference>
<feature type="signal peptide" evidence="2">
    <location>
        <begin position="1"/>
        <end position="38"/>
    </location>
</feature>
<feature type="domain" description="PBP" evidence="3">
    <location>
        <begin position="48"/>
        <end position="303"/>
    </location>
</feature>
<dbReference type="InterPro" id="IPR050811">
    <property type="entry name" value="Phosphate_ABC_transporter"/>
</dbReference>
<dbReference type="PANTHER" id="PTHR30570:SF6">
    <property type="entry name" value="PHOSPHATE-BINDING PROTEIN PSTS"/>
    <property type="match status" value="1"/>
</dbReference>
<accession>A0A4Y4F843</accession>
<keyword evidence="1 2" id="KW-0732">Signal</keyword>
<dbReference type="Proteomes" id="UP000319812">
    <property type="component" value="Unassembled WGS sequence"/>
</dbReference>
<dbReference type="RefSeq" id="WP_246053916.1">
    <property type="nucleotide sequence ID" value="NZ_BJOC01000051.1"/>
</dbReference>
<evidence type="ECO:0000313" key="4">
    <source>
        <dbReference type="EMBL" id="GED23800.1"/>
    </source>
</evidence>
<dbReference type="AlphaFoldDB" id="A0A4Y4F843"/>
<keyword evidence="5" id="KW-1185">Reference proteome</keyword>
<feature type="chain" id="PRO_5021479913" evidence="2">
    <location>
        <begin position="39"/>
        <end position="340"/>
    </location>
</feature>
<dbReference type="EMBL" id="BJOC01000051">
    <property type="protein sequence ID" value="GED23800.1"/>
    <property type="molecule type" value="Genomic_DNA"/>
</dbReference>
<evidence type="ECO:0000259" key="3">
    <source>
        <dbReference type="Pfam" id="PF12849"/>
    </source>
</evidence>